<comment type="caution">
    <text evidence="2">The sequence shown here is derived from an EMBL/GenBank/DDBJ whole genome shotgun (WGS) entry which is preliminary data.</text>
</comment>
<reference evidence="2 3" key="1">
    <citation type="submission" date="2019-02" db="EMBL/GenBank/DDBJ databases">
        <title>Deep-cultivation of Planctomycetes and their phenomic and genomic characterization uncovers novel biology.</title>
        <authorList>
            <person name="Wiegand S."/>
            <person name="Jogler M."/>
            <person name="Boedeker C."/>
            <person name="Pinto D."/>
            <person name="Vollmers J."/>
            <person name="Rivas-Marin E."/>
            <person name="Kohn T."/>
            <person name="Peeters S.H."/>
            <person name="Heuer A."/>
            <person name="Rast P."/>
            <person name="Oberbeckmann S."/>
            <person name="Bunk B."/>
            <person name="Jeske O."/>
            <person name="Meyerdierks A."/>
            <person name="Storesund J.E."/>
            <person name="Kallscheuer N."/>
            <person name="Luecker S."/>
            <person name="Lage O.M."/>
            <person name="Pohl T."/>
            <person name="Merkel B.J."/>
            <person name="Hornburger P."/>
            <person name="Mueller R.-W."/>
            <person name="Bruemmer F."/>
            <person name="Labrenz M."/>
            <person name="Spormann A.M."/>
            <person name="Op Den Camp H."/>
            <person name="Overmann J."/>
            <person name="Amann R."/>
            <person name="Jetten M.S.M."/>
            <person name="Mascher T."/>
            <person name="Medema M.H."/>
            <person name="Devos D.P."/>
            <person name="Kaster A.-K."/>
            <person name="Ovreas L."/>
            <person name="Rohde M."/>
            <person name="Galperin M.Y."/>
            <person name="Jogler C."/>
        </authorList>
    </citation>
    <scope>NUCLEOTIDE SEQUENCE [LARGE SCALE GENOMIC DNA]</scope>
    <source>
        <strain evidence="2 3">Pan54</strain>
    </source>
</reference>
<sequence>MHINPCPPDWSRRDSRDILEYWTRYSRRTQLQGYLLLKGDEDQSWRLTAIAGYLALFLVFLLFLGTISDPVVVKPRKVKAVQFVAAATPEIDPQVDTVMEIEPRVIEAVYPVEIMQVAYEMPVVEKPAPKPEPKPFEDPFAMFAPPPEEKPSVPVAPRTWTLKPELLIESSTTELIADYQYSELTQSNVIQSRYSGNVDLVSLASSRWQLASVSDFGFAFQPPRQLWLTSAERQAPSEIRSPVPQDRVEDTQQPNVITSKMVTLRKRYPSQTSGQHKLTYFLEVTNEGSEKISQVHVSEHCADLDLIDKTSPKATLMDEALFWIIRDLLPAETRSIEISCFAPTNLAMLKSESSIQVFETLATATNVIIPDVSVSVTVPVEVESGQDFDVMILVENNSDKTFNPSELTIGLLKGVQHEVGPQLVRQIDVPSPGESYEFPLKLTSTDVGEGIIEASLNLEESITVPVKAITKVRAVNEKSGTNATARRVSQDVVSLSE</sequence>
<name>A0A5C5XFJ7_9PLAN</name>
<dbReference type="RefSeq" id="WP_146503223.1">
    <property type="nucleotide sequence ID" value="NZ_SJPG01000001.1"/>
</dbReference>
<keyword evidence="1" id="KW-0472">Membrane</keyword>
<evidence type="ECO:0008006" key="4">
    <source>
        <dbReference type="Google" id="ProtNLM"/>
    </source>
</evidence>
<dbReference type="OrthoDB" id="282600at2"/>
<evidence type="ECO:0000313" key="2">
    <source>
        <dbReference type="EMBL" id="TWT61201.1"/>
    </source>
</evidence>
<evidence type="ECO:0000313" key="3">
    <source>
        <dbReference type="Proteomes" id="UP000316095"/>
    </source>
</evidence>
<proteinExistence type="predicted"/>
<keyword evidence="1" id="KW-0812">Transmembrane</keyword>
<dbReference type="EMBL" id="SJPG01000001">
    <property type="protein sequence ID" value="TWT61201.1"/>
    <property type="molecule type" value="Genomic_DNA"/>
</dbReference>
<keyword evidence="3" id="KW-1185">Reference proteome</keyword>
<organism evidence="2 3">
    <name type="scientific">Rubinisphaera italica</name>
    <dbReference type="NCBI Taxonomy" id="2527969"/>
    <lineage>
        <taxon>Bacteria</taxon>
        <taxon>Pseudomonadati</taxon>
        <taxon>Planctomycetota</taxon>
        <taxon>Planctomycetia</taxon>
        <taxon>Planctomycetales</taxon>
        <taxon>Planctomycetaceae</taxon>
        <taxon>Rubinisphaera</taxon>
    </lineage>
</organism>
<keyword evidence="1" id="KW-1133">Transmembrane helix</keyword>
<evidence type="ECO:0000256" key="1">
    <source>
        <dbReference type="SAM" id="Phobius"/>
    </source>
</evidence>
<protein>
    <recommendedName>
        <fullName evidence="4">Large cysteine-rich periplasmic protein OmcB</fullName>
    </recommendedName>
</protein>
<gene>
    <name evidence="2" type="ORF">Pan54_19360</name>
</gene>
<accession>A0A5C5XFJ7</accession>
<dbReference type="AlphaFoldDB" id="A0A5C5XFJ7"/>
<feature type="transmembrane region" description="Helical" evidence="1">
    <location>
        <begin position="45"/>
        <end position="67"/>
    </location>
</feature>
<dbReference type="Proteomes" id="UP000316095">
    <property type="component" value="Unassembled WGS sequence"/>
</dbReference>